<sequence>MRAARRVGQTIPKSSLLSGIDASSRSSRYQPITRRHRAAKADRALRDAALAARRAARDGEAGMNAARGGQQWGMTVSVGVG</sequence>
<feature type="region of interest" description="Disordered" evidence="1">
    <location>
        <begin position="1"/>
        <end position="41"/>
    </location>
</feature>
<name>A0A119VD23_9BURK</name>
<accession>A0A119VD23</accession>
<dbReference type="EMBL" id="LPLZ01000092">
    <property type="protein sequence ID" value="KWN04184.1"/>
    <property type="molecule type" value="Genomic_DNA"/>
</dbReference>
<evidence type="ECO:0000313" key="3">
    <source>
        <dbReference type="Proteomes" id="UP000068016"/>
    </source>
</evidence>
<reference evidence="2 3" key="1">
    <citation type="submission" date="2015-11" db="EMBL/GenBank/DDBJ databases">
        <title>Expanding the genomic diversity of Burkholderia species for the development of highly accurate diagnostics.</title>
        <authorList>
            <person name="Sahl J."/>
            <person name="Keim P."/>
            <person name="Wagner D."/>
        </authorList>
    </citation>
    <scope>NUCLEOTIDE SEQUENCE [LARGE SCALE GENOMIC DNA]</scope>
    <source>
        <strain evidence="2 3">MSMB793WGS</strain>
    </source>
</reference>
<dbReference type="AlphaFoldDB" id="A0A119VD23"/>
<dbReference type="Proteomes" id="UP000068016">
    <property type="component" value="Unassembled WGS sequence"/>
</dbReference>
<feature type="compositionally biased region" description="Polar residues" evidence="1">
    <location>
        <begin position="11"/>
        <end position="30"/>
    </location>
</feature>
<gene>
    <name evidence="2" type="ORF">WT83_31840</name>
</gene>
<protein>
    <submittedName>
        <fullName evidence="2">Uncharacterized protein</fullName>
    </submittedName>
</protein>
<organism evidence="2 3">
    <name type="scientific">Burkholderia territorii</name>
    <dbReference type="NCBI Taxonomy" id="1503055"/>
    <lineage>
        <taxon>Bacteria</taxon>
        <taxon>Pseudomonadati</taxon>
        <taxon>Pseudomonadota</taxon>
        <taxon>Betaproteobacteria</taxon>
        <taxon>Burkholderiales</taxon>
        <taxon>Burkholderiaceae</taxon>
        <taxon>Burkholderia</taxon>
        <taxon>Burkholderia cepacia complex</taxon>
    </lineage>
</organism>
<evidence type="ECO:0000313" key="2">
    <source>
        <dbReference type="EMBL" id="KWN04184.1"/>
    </source>
</evidence>
<evidence type="ECO:0000256" key="1">
    <source>
        <dbReference type="SAM" id="MobiDB-lite"/>
    </source>
</evidence>
<proteinExistence type="predicted"/>
<comment type="caution">
    <text evidence="2">The sequence shown here is derived from an EMBL/GenBank/DDBJ whole genome shotgun (WGS) entry which is preliminary data.</text>
</comment>